<comment type="subcellular location">
    <subcellularLocation>
        <location evidence="2">Membrane</location>
    </subcellularLocation>
</comment>
<dbReference type="PROSITE" id="PS50110">
    <property type="entry name" value="RESPONSE_REGULATORY"/>
    <property type="match status" value="1"/>
</dbReference>
<protein>
    <recommendedName>
        <fullName evidence="3">histidine kinase</fullName>
        <ecNumber evidence="3">2.7.13.3</ecNumber>
    </recommendedName>
</protein>
<evidence type="ECO:0000259" key="16">
    <source>
        <dbReference type="PROSITE" id="PS50109"/>
    </source>
</evidence>
<evidence type="ECO:0000256" key="6">
    <source>
        <dbReference type="ARBA" id="ARBA00022692"/>
    </source>
</evidence>
<evidence type="ECO:0000256" key="3">
    <source>
        <dbReference type="ARBA" id="ARBA00012438"/>
    </source>
</evidence>
<dbReference type="InterPro" id="IPR004358">
    <property type="entry name" value="Sig_transdc_His_kin-like_C"/>
</dbReference>
<feature type="domain" description="Histidine kinase" evidence="16">
    <location>
        <begin position="335"/>
        <end position="556"/>
    </location>
</feature>
<evidence type="ECO:0000256" key="7">
    <source>
        <dbReference type="ARBA" id="ARBA00022741"/>
    </source>
</evidence>
<evidence type="ECO:0000256" key="5">
    <source>
        <dbReference type="ARBA" id="ARBA00022679"/>
    </source>
</evidence>
<dbReference type="Pfam" id="PF02518">
    <property type="entry name" value="HATPase_c"/>
    <property type="match status" value="1"/>
</dbReference>
<dbReference type="InterPro" id="IPR001789">
    <property type="entry name" value="Sig_transdc_resp-reg_receiver"/>
</dbReference>
<dbReference type="InterPro" id="IPR003661">
    <property type="entry name" value="HisK_dim/P_dom"/>
</dbReference>
<evidence type="ECO:0000256" key="15">
    <source>
        <dbReference type="SAM" id="SignalP"/>
    </source>
</evidence>
<dbReference type="InterPro" id="IPR011006">
    <property type="entry name" value="CheY-like_superfamily"/>
</dbReference>
<dbReference type="CDD" id="cd00082">
    <property type="entry name" value="HisKA"/>
    <property type="match status" value="1"/>
</dbReference>
<dbReference type="EC" id="2.7.13.3" evidence="3"/>
<dbReference type="Pfam" id="PF00072">
    <property type="entry name" value="Response_reg"/>
    <property type="match status" value="1"/>
</dbReference>
<dbReference type="GO" id="GO:0016020">
    <property type="term" value="C:membrane"/>
    <property type="evidence" value="ECO:0007669"/>
    <property type="project" value="UniProtKB-SubCell"/>
</dbReference>
<dbReference type="PROSITE" id="PS50109">
    <property type="entry name" value="HIS_KIN"/>
    <property type="match status" value="1"/>
</dbReference>
<dbReference type="SMART" id="SM00388">
    <property type="entry name" value="HisKA"/>
    <property type="match status" value="1"/>
</dbReference>
<dbReference type="GO" id="GO:0000155">
    <property type="term" value="F:phosphorelay sensor kinase activity"/>
    <property type="evidence" value="ECO:0007669"/>
    <property type="project" value="InterPro"/>
</dbReference>
<reference evidence="18 19" key="1">
    <citation type="journal article" date="2016" name="Nat. Commun.">
        <title>Thousands of microbial genomes shed light on interconnected biogeochemical processes in an aquifer system.</title>
        <authorList>
            <person name="Anantharaman K."/>
            <person name="Brown C.T."/>
            <person name="Hug L.A."/>
            <person name="Sharon I."/>
            <person name="Castelle C.J."/>
            <person name="Probst A.J."/>
            <person name="Thomas B.C."/>
            <person name="Singh A."/>
            <person name="Wilkins M.J."/>
            <person name="Karaoz U."/>
            <person name="Brodie E.L."/>
            <person name="Williams K.H."/>
            <person name="Hubbard S.S."/>
            <person name="Banfield J.F."/>
        </authorList>
    </citation>
    <scope>NUCLEOTIDE SEQUENCE [LARGE SCALE GENOMIC DNA]</scope>
</reference>
<dbReference type="PANTHER" id="PTHR45339">
    <property type="entry name" value="HYBRID SIGNAL TRANSDUCTION HISTIDINE KINASE J"/>
    <property type="match status" value="1"/>
</dbReference>
<dbReference type="STRING" id="1817813.A2008_07195"/>
<evidence type="ECO:0000256" key="1">
    <source>
        <dbReference type="ARBA" id="ARBA00000085"/>
    </source>
</evidence>
<evidence type="ECO:0000256" key="8">
    <source>
        <dbReference type="ARBA" id="ARBA00022777"/>
    </source>
</evidence>
<dbReference type="Proteomes" id="UP000178735">
    <property type="component" value="Unassembled WGS sequence"/>
</dbReference>
<keyword evidence="10 14" id="KW-1133">Transmembrane helix</keyword>
<feature type="domain" description="Response regulatory" evidence="17">
    <location>
        <begin position="581"/>
        <end position="699"/>
    </location>
</feature>
<feature type="signal peptide" evidence="15">
    <location>
        <begin position="1"/>
        <end position="27"/>
    </location>
</feature>
<gene>
    <name evidence="18" type="ORF">A2008_07195</name>
</gene>
<dbReference type="Gene3D" id="3.40.50.2300">
    <property type="match status" value="1"/>
</dbReference>
<dbReference type="Pfam" id="PF00497">
    <property type="entry name" value="SBP_bac_3"/>
    <property type="match status" value="1"/>
</dbReference>
<keyword evidence="5" id="KW-0808">Transferase</keyword>
<keyword evidence="11" id="KW-0902">Two-component regulatory system</keyword>
<evidence type="ECO:0000313" key="18">
    <source>
        <dbReference type="EMBL" id="OGM08422.1"/>
    </source>
</evidence>
<dbReference type="GO" id="GO:0005524">
    <property type="term" value="F:ATP binding"/>
    <property type="evidence" value="ECO:0007669"/>
    <property type="project" value="UniProtKB-KW"/>
</dbReference>
<evidence type="ECO:0000313" key="19">
    <source>
        <dbReference type="Proteomes" id="UP000178735"/>
    </source>
</evidence>
<dbReference type="SUPFAM" id="SSF52172">
    <property type="entry name" value="CheY-like"/>
    <property type="match status" value="1"/>
</dbReference>
<evidence type="ECO:0000256" key="4">
    <source>
        <dbReference type="ARBA" id="ARBA00022553"/>
    </source>
</evidence>
<dbReference type="CDD" id="cd01007">
    <property type="entry name" value="PBP2_BvgS_HisK_like"/>
    <property type="match status" value="1"/>
</dbReference>
<dbReference type="SUPFAM" id="SSF47384">
    <property type="entry name" value="Homodimeric domain of signal transducing histidine kinase"/>
    <property type="match status" value="1"/>
</dbReference>
<comment type="catalytic activity">
    <reaction evidence="1">
        <text>ATP + protein L-histidine = ADP + protein N-phospho-L-histidine.</text>
        <dbReference type="EC" id="2.7.13.3"/>
    </reaction>
</comment>
<dbReference type="FunFam" id="1.10.287.130:FF:000004">
    <property type="entry name" value="Ethylene receptor 1"/>
    <property type="match status" value="1"/>
</dbReference>
<dbReference type="FunFam" id="3.30.565.10:FF:000010">
    <property type="entry name" value="Sensor histidine kinase RcsC"/>
    <property type="match status" value="1"/>
</dbReference>
<dbReference type="InterPro" id="IPR036097">
    <property type="entry name" value="HisK_dim/P_sf"/>
</dbReference>
<keyword evidence="12 14" id="KW-0472">Membrane</keyword>
<comment type="caution">
    <text evidence="18">The sequence shown here is derived from an EMBL/GenBank/DDBJ whole genome shotgun (WGS) entry which is preliminary data.</text>
</comment>
<evidence type="ECO:0000256" key="10">
    <source>
        <dbReference type="ARBA" id="ARBA00022989"/>
    </source>
</evidence>
<dbReference type="PANTHER" id="PTHR45339:SF1">
    <property type="entry name" value="HYBRID SIGNAL TRANSDUCTION HISTIDINE KINASE J"/>
    <property type="match status" value="1"/>
</dbReference>
<dbReference type="InterPro" id="IPR003594">
    <property type="entry name" value="HATPase_dom"/>
</dbReference>
<evidence type="ECO:0000256" key="9">
    <source>
        <dbReference type="ARBA" id="ARBA00022840"/>
    </source>
</evidence>
<dbReference type="SMART" id="SM00448">
    <property type="entry name" value="REC"/>
    <property type="match status" value="1"/>
</dbReference>
<accession>A0A1F7X019</accession>
<evidence type="ECO:0000256" key="11">
    <source>
        <dbReference type="ARBA" id="ARBA00023012"/>
    </source>
</evidence>
<dbReference type="InterPro" id="IPR001638">
    <property type="entry name" value="Solute-binding_3/MltF_N"/>
</dbReference>
<keyword evidence="9" id="KW-0067">ATP-binding</keyword>
<evidence type="ECO:0000256" key="2">
    <source>
        <dbReference type="ARBA" id="ARBA00004370"/>
    </source>
</evidence>
<feature type="transmembrane region" description="Helical" evidence="14">
    <location>
        <begin position="279"/>
        <end position="301"/>
    </location>
</feature>
<dbReference type="SUPFAM" id="SSF55874">
    <property type="entry name" value="ATPase domain of HSP90 chaperone/DNA topoisomerase II/histidine kinase"/>
    <property type="match status" value="1"/>
</dbReference>
<dbReference type="InterPro" id="IPR005467">
    <property type="entry name" value="His_kinase_dom"/>
</dbReference>
<name>A0A1F7X019_9BACT</name>
<dbReference type="AlphaFoldDB" id="A0A1F7X019"/>
<keyword evidence="7" id="KW-0547">Nucleotide-binding</keyword>
<dbReference type="Gene3D" id="1.10.287.130">
    <property type="match status" value="1"/>
</dbReference>
<dbReference type="Pfam" id="PF00512">
    <property type="entry name" value="HisKA"/>
    <property type="match status" value="1"/>
</dbReference>
<dbReference type="Gene3D" id="3.40.190.10">
    <property type="entry name" value="Periplasmic binding protein-like II"/>
    <property type="match status" value="2"/>
</dbReference>
<dbReference type="InterPro" id="IPR036890">
    <property type="entry name" value="HATPase_C_sf"/>
</dbReference>
<proteinExistence type="predicted"/>
<keyword evidence="15" id="KW-0732">Signal</keyword>
<keyword evidence="4 13" id="KW-0597">Phosphoprotein</keyword>
<dbReference type="EMBL" id="MGFH01000014">
    <property type="protein sequence ID" value="OGM08422.1"/>
    <property type="molecule type" value="Genomic_DNA"/>
</dbReference>
<dbReference type="SMART" id="SM00387">
    <property type="entry name" value="HATPase_c"/>
    <property type="match status" value="1"/>
</dbReference>
<organism evidence="18 19">
    <name type="scientific">Candidatus Wallbacteria bacterium GWC2_49_35</name>
    <dbReference type="NCBI Taxonomy" id="1817813"/>
    <lineage>
        <taxon>Bacteria</taxon>
        <taxon>Candidatus Walliibacteriota</taxon>
    </lineage>
</organism>
<evidence type="ECO:0000259" key="17">
    <source>
        <dbReference type="PROSITE" id="PS50110"/>
    </source>
</evidence>
<dbReference type="SMART" id="SM00062">
    <property type="entry name" value="PBPb"/>
    <property type="match status" value="1"/>
</dbReference>
<sequence length="712" mass="79709">MIFNTKIKTIFLLVYLFFWLSAATPHAQGQSGILSESDQKWLSEHKEELIFAPDPAYAPFEFFDSKSGITKGLAHEYIKAIEKRIGVEFKTAMANSFKDILNMAKEKKIAIVNAATATPQRSEYLLFTDPILEIKNVILVRKNVTGDLTLDGLKDKKISVVSGYAVAEYLHKNYPSYSYDPVPTDLNALLNAAYGISDAAIIDLATASYMIEKEGITNLRIAGDAGYPVKLAIGSRRDIPELNAILNKALKDIDETERKKIYRRWVHIDESNIFESRTFWAIVLSIVIFFTITGSLILVWNRQLKKQVEIRTADLREARDRAETACKAKCAFLANMSHELRTPMNAIIGFSSVLSYGRLTDEQKECVEMIKSSSVHLLELINDMLEFARLEAKKITLNIKPFDIRDLVKNSISLLNEQLKNKNIKLFYEIDSSIDYNLYGDPLRVKQILLNLLTNAIKFTPAGKIIIKAAEIEKTDKTAVIALSIIDEGIGIPSDKIDEIFEMFHQLDNSSTRRHGGTGLGLSIIKGLAELMNAKIKVKSEVGKGSSFTVEIPFEIFSDQLKVASENVFTQDVYKKDSSISIILAEDDEASCLLLNSLAKRFGWNIKIAGNGADAVELYLAGGFDVILMDGQMPEMDGFEATMKIRELEAGTGKRIPIIALTAYAMEGDREKFIAAGMDDYITKPIDNIDTFYNTVMKYIAKKQARIVEKPL</sequence>
<keyword evidence="8" id="KW-0418">Kinase</keyword>
<dbReference type="PRINTS" id="PR00344">
    <property type="entry name" value="BCTRLSENSOR"/>
</dbReference>
<dbReference type="CDD" id="cd17546">
    <property type="entry name" value="REC_hyHK_CKI1_RcsC-like"/>
    <property type="match status" value="1"/>
</dbReference>
<feature type="chain" id="PRO_5009533663" description="histidine kinase" evidence="15">
    <location>
        <begin position="28"/>
        <end position="712"/>
    </location>
</feature>
<dbReference type="SUPFAM" id="SSF53850">
    <property type="entry name" value="Periplasmic binding protein-like II"/>
    <property type="match status" value="1"/>
</dbReference>
<dbReference type="CDD" id="cd16922">
    <property type="entry name" value="HATPase_EvgS-ArcB-TorS-like"/>
    <property type="match status" value="1"/>
</dbReference>
<evidence type="ECO:0000256" key="12">
    <source>
        <dbReference type="ARBA" id="ARBA00023136"/>
    </source>
</evidence>
<evidence type="ECO:0000256" key="13">
    <source>
        <dbReference type="PROSITE-ProRule" id="PRU00169"/>
    </source>
</evidence>
<keyword evidence="6 14" id="KW-0812">Transmembrane</keyword>
<dbReference type="Gene3D" id="3.30.565.10">
    <property type="entry name" value="Histidine kinase-like ATPase, C-terminal domain"/>
    <property type="match status" value="1"/>
</dbReference>
<evidence type="ECO:0000256" key="14">
    <source>
        <dbReference type="SAM" id="Phobius"/>
    </source>
</evidence>
<feature type="modified residue" description="4-aspartylphosphate" evidence="13">
    <location>
        <position position="630"/>
    </location>
</feature>